<keyword evidence="1" id="KW-0812">Transmembrane</keyword>
<dbReference type="Proteomes" id="UP000075025">
    <property type="component" value="Unassembled WGS sequence"/>
</dbReference>
<comment type="caution">
    <text evidence="2">The sequence shown here is derived from an EMBL/GenBank/DDBJ whole genome shotgun (WGS) entry which is preliminary data.</text>
</comment>
<keyword evidence="1" id="KW-1133">Transmembrane helix</keyword>
<name>A0A147EX64_MICTE</name>
<evidence type="ECO:0000313" key="2">
    <source>
        <dbReference type="EMBL" id="KTR94464.1"/>
    </source>
</evidence>
<sequence length="111" mass="11937">MAEQPAPERPSFSRDDIETVSVRRAPKYGVFLAAGAFVGILVALILTFAIDSTDVSPYTQVVYSQLQVFGFTALICVVAGVTVAAIVALVFERTLGGRTRQVIVDHEQHGV</sequence>
<evidence type="ECO:0000256" key="1">
    <source>
        <dbReference type="SAM" id="Phobius"/>
    </source>
</evidence>
<feature type="transmembrane region" description="Helical" evidence="1">
    <location>
        <begin position="70"/>
        <end position="91"/>
    </location>
</feature>
<keyword evidence="1" id="KW-0472">Membrane</keyword>
<reference evidence="2 3" key="1">
    <citation type="journal article" date="2016" name="Front. Microbiol.">
        <title>Genomic Resource of Rice Seed Associated Bacteria.</title>
        <authorList>
            <person name="Midha S."/>
            <person name="Bansal K."/>
            <person name="Sharma S."/>
            <person name="Kumar N."/>
            <person name="Patil P.P."/>
            <person name="Chaudhry V."/>
            <person name="Patil P.B."/>
        </authorList>
    </citation>
    <scope>NUCLEOTIDE SEQUENCE [LARGE SCALE GENOMIC DNA]</scope>
    <source>
        <strain evidence="2 3">NS220</strain>
    </source>
</reference>
<evidence type="ECO:0000313" key="3">
    <source>
        <dbReference type="Proteomes" id="UP000075025"/>
    </source>
</evidence>
<gene>
    <name evidence="2" type="ORF">NS220_09030</name>
</gene>
<dbReference type="AlphaFoldDB" id="A0A147EX64"/>
<feature type="transmembrane region" description="Helical" evidence="1">
    <location>
        <begin position="28"/>
        <end position="50"/>
    </location>
</feature>
<dbReference type="PATRIC" id="fig|2033.6.peg.2898"/>
<proteinExistence type="predicted"/>
<accession>A0A147EX64</accession>
<dbReference type="RefSeq" id="WP_058623741.1">
    <property type="nucleotide sequence ID" value="NZ_LDRT01000053.1"/>
</dbReference>
<dbReference type="OrthoDB" id="5125407at2"/>
<dbReference type="EMBL" id="LDRT01000053">
    <property type="protein sequence ID" value="KTR94464.1"/>
    <property type="molecule type" value="Genomic_DNA"/>
</dbReference>
<organism evidence="2 3">
    <name type="scientific">Microbacterium testaceum</name>
    <name type="common">Aureobacterium testaceum</name>
    <name type="synonym">Brevibacterium testaceum</name>
    <dbReference type="NCBI Taxonomy" id="2033"/>
    <lineage>
        <taxon>Bacteria</taxon>
        <taxon>Bacillati</taxon>
        <taxon>Actinomycetota</taxon>
        <taxon>Actinomycetes</taxon>
        <taxon>Micrococcales</taxon>
        <taxon>Microbacteriaceae</taxon>
        <taxon>Microbacterium</taxon>
    </lineage>
</organism>
<protein>
    <submittedName>
        <fullName evidence="2">Trk-type K+ transport system, membrane component</fullName>
    </submittedName>
</protein>